<evidence type="ECO:0000259" key="1">
    <source>
        <dbReference type="PROSITE" id="PS50206"/>
    </source>
</evidence>
<feature type="domain" description="Rhodanese" evidence="1">
    <location>
        <begin position="380"/>
        <end position="467"/>
    </location>
</feature>
<dbReference type="AlphaFoldDB" id="A0A8J8B8Y7"/>
<evidence type="ECO:0000313" key="3">
    <source>
        <dbReference type="Proteomes" id="UP000681356"/>
    </source>
</evidence>
<dbReference type="InterPro" id="IPR036873">
    <property type="entry name" value="Rhodanese-like_dom_sf"/>
</dbReference>
<dbReference type="Pfam" id="PF00581">
    <property type="entry name" value="Rhodanese"/>
    <property type="match status" value="2"/>
</dbReference>
<protein>
    <recommendedName>
        <fullName evidence="1">Rhodanese domain-containing protein</fullName>
    </recommendedName>
</protein>
<evidence type="ECO:0000313" key="2">
    <source>
        <dbReference type="EMBL" id="MBS0125010.1"/>
    </source>
</evidence>
<organism evidence="2 3">
    <name type="scientific">Thetidibacter halocola</name>
    <dbReference type="NCBI Taxonomy" id="2827239"/>
    <lineage>
        <taxon>Bacteria</taxon>
        <taxon>Pseudomonadati</taxon>
        <taxon>Pseudomonadota</taxon>
        <taxon>Alphaproteobacteria</taxon>
        <taxon>Rhodobacterales</taxon>
        <taxon>Roseobacteraceae</taxon>
        <taxon>Thetidibacter</taxon>
    </lineage>
</organism>
<proteinExistence type="predicted"/>
<dbReference type="InterPro" id="IPR001763">
    <property type="entry name" value="Rhodanese-like_dom"/>
</dbReference>
<dbReference type="EMBL" id="JAGTUU010000005">
    <property type="protein sequence ID" value="MBS0125010.1"/>
    <property type="molecule type" value="Genomic_DNA"/>
</dbReference>
<name>A0A8J8B8Y7_9RHOB</name>
<dbReference type="PROSITE" id="PS50206">
    <property type="entry name" value="RHODANESE_3"/>
    <property type="match status" value="4"/>
</dbReference>
<dbReference type="PANTHER" id="PTHR43031:SF7">
    <property type="entry name" value="NITRIC OXIDE REDUCTASE FLRD-NAD(+) REDUCTASE"/>
    <property type="match status" value="1"/>
</dbReference>
<dbReference type="RefSeq" id="WP_212536984.1">
    <property type="nucleotide sequence ID" value="NZ_JAGTUU010000005.1"/>
</dbReference>
<sequence>MNRIDPKDASALFHAGGEVAFLDVREAGQFGEAHPLFAIPLPYSVLETRVRRLVPRRDVPVLILDAGDGIAEAAATRLATLGYTDLQVISGGMPAWDAAGLGVYKGVNVPSKTLGELAETLWHPAMITAPELAEWSREDRSFRFFDGRPPAEYEKMRVPGSVCLPNGELAHRVASFDGIEQAPLVITCAGRTRGIVGAIGMRISGYSGDVLALENGTQGWALAGEKLDRGASADPFPPLNDAGLAASSAAADRILSRFGLSEITMDEAAGMLRDVGRTTYLFDTRTAAEASDDPVPGAAHGPCGQITQATDQWIATFRSRVILCCDSGLRSALAAFWLVQLGYEVHVLRLTGDREALPKTEATPAPEVKTIAAPEAMNALSGGATLLDLRPSMTFRKAHVDGAQWTCRPRLAAMVPDLSGSPVLLLAEDEAKAAWTAQDLQEAGLGDVAVVAGGHDALVKAGAAIVATPDHPSDAECIDHLFFVHDRHDGNLEASRRYLEWETGLIAQLSDVERAEYKLLHP</sequence>
<dbReference type="InterPro" id="IPR050229">
    <property type="entry name" value="GlpE_sulfurtransferase"/>
</dbReference>
<feature type="domain" description="Rhodanese" evidence="1">
    <location>
        <begin position="275"/>
        <end position="362"/>
    </location>
</feature>
<dbReference type="Proteomes" id="UP000681356">
    <property type="component" value="Unassembled WGS sequence"/>
</dbReference>
<dbReference type="PANTHER" id="PTHR43031">
    <property type="entry name" value="FAD-DEPENDENT OXIDOREDUCTASE"/>
    <property type="match status" value="1"/>
</dbReference>
<reference evidence="2" key="1">
    <citation type="submission" date="2021-04" db="EMBL/GenBank/DDBJ databases">
        <authorList>
            <person name="Yoon J."/>
        </authorList>
    </citation>
    <scope>NUCLEOTIDE SEQUENCE</scope>
    <source>
        <strain evidence="2">KMU-90</strain>
    </source>
</reference>
<accession>A0A8J8B8Y7</accession>
<comment type="caution">
    <text evidence="2">The sequence shown here is derived from an EMBL/GenBank/DDBJ whole genome shotgun (WGS) entry which is preliminary data.</text>
</comment>
<keyword evidence="3" id="KW-1185">Reference proteome</keyword>
<dbReference type="SMART" id="SM00450">
    <property type="entry name" value="RHOD"/>
    <property type="match status" value="4"/>
</dbReference>
<feature type="domain" description="Rhodanese" evidence="1">
    <location>
        <begin position="138"/>
        <end position="229"/>
    </location>
</feature>
<dbReference type="SUPFAM" id="SSF52821">
    <property type="entry name" value="Rhodanese/Cell cycle control phosphatase"/>
    <property type="match status" value="4"/>
</dbReference>
<dbReference type="Gene3D" id="3.40.250.10">
    <property type="entry name" value="Rhodanese-like domain"/>
    <property type="match status" value="4"/>
</dbReference>
<feature type="domain" description="Rhodanese" evidence="1">
    <location>
        <begin position="15"/>
        <end position="105"/>
    </location>
</feature>
<gene>
    <name evidence="2" type="ORF">KB874_12990</name>
</gene>